<dbReference type="Gene3D" id="1.10.10.10">
    <property type="entry name" value="Winged helix-like DNA-binding domain superfamily/Winged helix DNA-binding domain"/>
    <property type="match status" value="1"/>
</dbReference>
<evidence type="ECO:0000313" key="4">
    <source>
        <dbReference type="EMBL" id="KYH35887.1"/>
    </source>
</evidence>
<evidence type="ECO:0000256" key="3">
    <source>
        <dbReference type="HAMAP-Rule" id="MF_00245"/>
    </source>
</evidence>
<dbReference type="InterPro" id="IPR036388">
    <property type="entry name" value="WH-like_DNA-bd_sf"/>
</dbReference>
<dbReference type="PATRIC" id="fig|1121338.3.peg.284"/>
<keyword evidence="4" id="KW-0238">DNA-binding</keyword>
<proteinExistence type="inferred from homology"/>
<dbReference type="EMBL" id="LTBA01000001">
    <property type="protein sequence ID" value="KYH35887.1"/>
    <property type="molecule type" value="Genomic_DNA"/>
</dbReference>
<dbReference type="InterPro" id="IPR007394">
    <property type="entry name" value="UPF0122"/>
</dbReference>
<comment type="similarity">
    <text evidence="1 3">Belongs to the UPF0122 family.</text>
</comment>
<dbReference type="AlphaFoldDB" id="A0A151B8B2"/>
<organism evidence="4 5">
    <name type="scientific">Clostridium tepidiprofundi DSM 19306</name>
    <dbReference type="NCBI Taxonomy" id="1121338"/>
    <lineage>
        <taxon>Bacteria</taxon>
        <taxon>Bacillati</taxon>
        <taxon>Bacillota</taxon>
        <taxon>Clostridia</taxon>
        <taxon>Eubacteriales</taxon>
        <taxon>Clostridiaceae</taxon>
        <taxon>Clostridium</taxon>
    </lineage>
</organism>
<dbReference type="InterPro" id="IPR013324">
    <property type="entry name" value="RNA_pol_sigma_r3/r4-like"/>
</dbReference>
<dbReference type="GO" id="GO:0003677">
    <property type="term" value="F:DNA binding"/>
    <property type="evidence" value="ECO:0007669"/>
    <property type="project" value="UniProtKB-KW"/>
</dbReference>
<dbReference type="NCBIfam" id="NF001072">
    <property type="entry name" value="PRK00118.2-2"/>
    <property type="match status" value="1"/>
</dbReference>
<dbReference type="RefSeq" id="WP_066821387.1">
    <property type="nucleotide sequence ID" value="NZ_LTBA01000001.1"/>
</dbReference>
<dbReference type="HAMAP" id="MF_00245">
    <property type="entry name" value="UPF0122"/>
    <property type="match status" value="1"/>
</dbReference>
<protein>
    <recommendedName>
        <fullName evidence="3">UPF0122 protein CLTEP_02800</fullName>
    </recommendedName>
</protein>
<keyword evidence="5" id="KW-1185">Reference proteome</keyword>
<dbReference type="OrthoDB" id="6392at2"/>
<evidence type="ECO:0000313" key="5">
    <source>
        <dbReference type="Proteomes" id="UP000075531"/>
    </source>
</evidence>
<dbReference type="Proteomes" id="UP000075531">
    <property type="component" value="Unassembled WGS sequence"/>
</dbReference>
<gene>
    <name evidence="4" type="ORF">CLTEP_02800</name>
</gene>
<evidence type="ECO:0000256" key="1">
    <source>
        <dbReference type="ARBA" id="ARBA00008720"/>
    </source>
</evidence>
<sequence length="113" mass="13459">MEKRFEISLLLDFYGELLTDKQRDIMDLYYNDDLSLAEIAENNNTSRQAIHDLLKRGEKFLFEYESKLHLLERQFFVDNVKKDIVENLNLLINGDIDIQKAVDRIIDDLKEIH</sequence>
<dbReference type="InterPro" id="IPR054831">
    <property type="entry name" value="UPF0122_fam_protein"/>
</dbReference>
<reference evidence="4 5" key="1">
    <citation type="submission" date="2016-02" db="EMBL/GenBank/DDBJ databases">
        <title>Genome sequence of Clostridium tepidiprofundi DSM 19306.</title>
        <authorList>
            <person name="Poehlein A."/>
            <person name="Daniel R."/>
        </authorList>
    </citation>
    <scope>NUCLEOTIDE SEQUENCE [LARGE SCALE GENOMIC DNA]</scope>
    <source>
        <strain evidence="4 5">DSM 19306</strain>
    </source>
</reference>
<dbReference type="PANTHER" id="PTHR40083">
    <property type="entry name" value="UPF0122 PROTEIN CBO2450/CLC_2298"/>
    <property type="match status" value="1"/>
</dbReference>
<dbReference type="Pfam" id="PF04297">
    <property type="entry name" value="UPF0122"/>
    <property type="match status" value="1"/>
</dbReference>
<dbReference type="STRING" id="1121338.CLTEP_02800"/>
<comment type="caution">
    <text evidence="4">The sequence shown here is derived from an EMBL/GenBank/DDBJ whole genome shotgun (WGS) entry which is preliminary data.</text>
</comment>
<accession>A0A151B8B2</accession>
<dbReference type="PANTHER" id="PTHR40083:SF1">
    <property type="entry name" value="UPF0122 PROTEIN YLXM"/>
    <property type="match status" value="1"/>
</dbReference>
<name>A0A151B8B2_9CLOT</name>
<comment type="function">
    <text evidence="2 3">Might take part in the signal recognition particle (SRP) pathway. This is inferred from the conservation of its genetic proximity to ftsY/ffh. May be a regulatory protein.</text>
</comment>
<dbReference type="NCBIfam" id="NF045758">
    <property type="entry name" value="YlxM"/>
    <property type="match status" value="1"/>
</dbReference>
<dbReference type="SUPFAM" id="SSF88659">
    <property type="entry name" value="Sigma3 and sigma4 domains of RNA polymerase sigma factors"/>
    <property type="match status" value="1"/>
</dbReference>
<evidence type="ECO:0000256" key="2">
    <source>
        <dbReference type="ARBA" id="ARBA00024764"/>
    </source>
</evidence>